<evidence type="ECO:0000259" key="14">
    <source>
        <dbReference type="PROSITE" id="PS50026"/>
    </source>
</evidence>
<evidence type="ECO:0000256" key="12">
    <source>
        <dbReference type="SAM" id="Phobius"/>
    </source>
</evidence>
<feature type="domain" description="C-type lectin" evidence="15">
    <location>
        <begin position="17"/>
        <end position="135"/>
    </location>
</feature>
<dbReference type="InterPro" id="IPR016187">
    <property type="entry name" value="CTDL_fold"/>
</dbReference>
<dbReference type="Pfam" id="PF07645">
    <property type="entry name" value="EGF_CA"/>
    <property type="match status" value="1"/>
</dbReference>
<keyword evidence="3" id="KW-0597">Phosphoprotein</keyword>
<comment type="caution">
    <text evidence="10">Lacks conserved residue(s) required for the propagation of feature annotation.</text>
</comment>
<dbReference type="InterPro" id="IPR000742">
    <property type="entry name" value="EGF"/>
</dbReference>
<dbReference type="AlphaFoldDB" id="A0A8M1KP61"/>
<proteinExistence type="predicted"/>
<dbReference type="PROSITE" id="PS01187">
    <property type="entry name" value="EGF_CA"/>
    <property type="match status" value="1"/>
</dbReference>
<dbReference type="RefSeq" id="XP_042565667.1">
    <property type="nucleotide sequence ID" value="XM_042709733.1"/>
</dbReference>
<evidence type="ECO:0000256" key="1">
    <source>
        <dbReference type="ARBA" id="ARBA00004479"/>
    </source>
</evidence>
<evidence type="ECO:0000256" key="5">
    <source>
        <dbReference type="ARBA" id="ARBA00022729"/>
    </source>
</evidence>
<evidence type="ECO:0000256" key="10">
    <source>
        <dbReference type="PROSITE-ProRule" id="PRU00076"/>
    </source>
</evidence>
<dbReference type="SUPFAM" id="SSF57196">
    <property type="entry name" value="EGF/Laminin"/>
    <property type="match status" value="1"/>
</dbReference>
<dbReference type="InterPro" id="IPR018097">
    <property type="entry name" value="EGF_Ca-bd_CS"/>
</dbReference>
<organism evidence="16 17">
    <name type="scientific">Clupea harengus</name>
    <name type="common">Atlantic herring</name>
    <dbReference type="NCBI Taxonomy" id="7950"/>
    <lineage>
        <taxon>Eukaryota</taxon>
        <taxon>Metazoa</taxon>
        <taxon>Chordata</taxon>
        <taxon>Craniata</taxon>
        <taxon>Vertebrata</taxon>
        <taxon>Euteleostomi</taxon>
        <taxon>Actinopterygii</taxon>
        <taxon>Neopterygii</taxon>
        <taxon>Teleostei</taxon>
        <taxon>Clupei</taxon>
        <taxon>Clupeiformes</taxon>
        <taxon>Clupeoidei</taxon>
        <taxon>Clupeidae</taxon>
        <taxon>Clupea</taxon>
    </lineage>
</organism>
<evidence type="ECO:0000256" key="8">
    <source>
        <dbReference type="ARBA" id="ARBA00023136"/>
    </source>
</evidence>
<gene>
    <name evidence="17" type="primary">clec14a</name>
</gene>
<evidence type="ECO:0000259" key="15">
    <source>
        <dbReference type="PROSITE" id="PS50041"/>
    </source>
</evidence>
<keyword evidence="4 12" id="KW-0812">Transmembrane</keyword>
<dbReference type="PROSITE" id="PS50041">
    <property type="entry name" value="C_TYPE_LECTIN_2"/>
    <property type="match status" value="1"/>
</dbReference>
<name>A0A8M1KP61_CLUHA</name>
<dbReference type="InterPro" id="IPR016186">
    <property type="entry name" value="C-type_lectin-like/link_sf"/>
</dbReference>
<keyword evidence="9" id="KW-1015">Disulfide bond</keyword>
<dbReference type="OrthoDB" id="9890094at2759"/>
<dbReference type="CDD" id="cd00054">
    <property type="entry name" value="EGF_CA"/>
    <property type="match status" value="1"/>
</dbReference>
<feature type="transmembrane region" description="Helical" evidence="12">
    <location>
        <begin position="322"/>
        <end position="347"/>
    </location>
</feature>
<protein>
    <submittedName>
        <fullName evidence="17">C-type lectin domain family 14 member A</fullName>
    </submittedName>
</protein>
<evidence type="ECO:0000256" key="3">
    <source>
        <dbReference type="ARBA" id="ARBA00022553"/>
    </source>
</evidence>
<dbReference type="PROSITE" id="PS50026">
    <property type="entry name" value="EGF_3"/>
    <property type="match status" value="1"/>
</dbReference>
<evidence type="ECO:0000313" key="17">
    <source>
        <dbReference type="RefSeq" id="XP_042565667.1"/>
    </source>
</evidence>
<dbReference type="GO" id="GO:0005509">
    <property type="term" value="F:calcium ion binding"/>
    <property type="evidence" value="ECO:0007669"/>
    <property type="project" value="InterPro"/>
</dbReference>
<evidence type="ECO:0000313" key="16">
    <source>
        <dbReference type="Proteomes" id="UP000515152"/>
    </source>
</evidence>
<evidence type="ECO:0000256" key="2">
    <source>
        <dbReference type="ARBA" id="ARBA00022536"/>
    </source>
</evidence>
<keyword evidence="7 12" id="KW-1133">Transmembrane helix</keyword>
<dbReference type="CTD" id="161198"/>
<dbReference type="PANTHER" id="PTHR14789">
    <property type="entry name" value="CHONDROLECTIN VARIANT CHODLFDELTAE"/>
    <property type="match status" value="1"/>
</dbReference>
<keyword evidence="6" id="KW-0430">Lectin</keyword>
<sequence length="380" mass="41963">MDGWIFLLGFLRAASCLDAFHYVIHGDMVNFEDARTNCQHEGVLTSLTTKEEVLAVQQAVSQHVGSSGEYTYWIGLLRQKSVCLDPKEDLKGFEWIDGGKDVEEIKWKKQPESTCTHDRCAYVSITYDGTSVVDWGLMDDGCKSKTQFHPFICKVKGEKKIPAAKDCTIPTLMGIHDHIHKMGNPSKLDVICKNTKAYNLTCSPETLEWTAMDGITVDLSKICIPCQEGHEKSHSGQCEDIDECETKPCGPHGDCVNTKGSFHCKGSTPQPPKGALPTDPHAHPAPTTTEGPLITRAPDVTVNPDNMILIDVTESTPDYSHIYIPVIIAVLALLLLLLVILAIVACCRRRKRGRSKNLAGKKASKESMALRDSMEKINEK</sequence>
<keyword evidence="8 12" id="KW-0472">Membrane</keyword>
<comment type="subcellular location">
    <subcellularLocation>
        <location evidence="1">Membrane</location>
        <topology evidence="1">Single-pass type I membrane protein</topology>
    </subcellularLocation>
</comment>
<dbReference type="Gene3D" id="2.10.25.10">
    <property type="entry name" value="Laminin"/>
    <property type="match status" value="1"/>
</dbReference>
<keyword evidence="2 10" id="KW-0245">EGF-like domain</keyword>
<feature type="region of interest" description="Disordered" evidence="11">
    <location>
        <begin position="355"/>
        <end position="380"/>
    </location>
</feature>
<keyword evidence="16" id="KW-1185">Reference proteome</keyword>
<evidence type="ECO:0000256" key="9">
    <source>
        <dbReference type="ARBA" id="ARBA00023157"/>
    </source>
</evidence>
<dbReference type="CDD" id="cd00037">
    <property type="entry name" value="CLECT"/>
    <property type="match status" value="1"/>
</dbReference>
<dbReference type="SUPFAM" id="SSF56436">
    <property type="entry name" value="C-type lectin-like"/>
    <property type="match status" value="1"/>
</dbReference>
<accession>A0A8M1KP61</accession>
<dbReference type="GO" id="GO:0030246">
    <property type="term" value="F:carbohydrate binding"/>
    <property type="evidence" value="ECO:0007669"/>
    <property type="project" value="UniProtKB-KW"/>
</dbReference>
<dbReference type="InterPro" id="IPR001304">
    <property type="entry name" value="C-type_lectin-like"/>
</dbReference>
<feature type="chain" id="PRO_5035451269" evidence="13">
    <location>
        <begin position="17"/>
        <end position="380"/>
    </location>
</feature>
<feature type="signal peptide" evidence="13">
    <location>
        <begin position="1"/>
        <end position="16"/>
    </location>
</feature>
<feature type="compositionally biased region" description="Basic and acidic residues" evidence="11">
    <location>
        <begin position="363"/>
        <end position="380"/>
    </location>
</feature>
<keyword evidence="5 13" id="KW-0732">Signal</keyword>
<dbReference type="SMART" id="SM00179">
    <property type="entry name" value="EGF_CA"/>
    <property type="match status" value="1"/>
</dbReference>
<reference evidence="17" key="1">
    <citation type="submission" date="2025-08" db="UniProtKB">
        <authorList>
            <consortium name="RefSeq"/>
        </authorList>
    </citation>
    <scope>IDENTIFICATION</scope>
</reference>
<dbReference type="Proteomes" id="UP000515152">
    <property type="component" value="Chromosome 14"/>
</dbReference>
<dbReference type="InterPro" id="IPR001881">
    <property type="entry name" value="EGF-like_Ca-bd_dom"/>
</dbReference>
<feature type="region of interest" description="Disordered" evidence="11">
    <location>
        <begin position="266"/>
        <end position="298"/>
    </location>
</feature>
<dbReference type="InterPro" id="IPR051505">
    <property type="entry name" value="C-type_lectin_domain"/>
</dbReference>
<feature type="domain" description="EGF-like" evidence="14">
    <location>
        <begin position="240"/>
        <end position="278"/>
    </location>
</feature>
<dbReference type="PANTHER" id="PTHR14789:SF8">
    <property type="entry name" value="C-TYPE LECTIN DOMAIN FAMILY 14 MEMBER A PRECURSOR-RELATED"/>
    <property type="match status" value="1"/>
</dbReference>
<dbReference type="SMART" id="SM00034">
    <property type="entry name" value="CLECT"/>
    <property type="match status" value="1"/>
</dbReference>
<dbReference type="GO" id="GO:0016020">
    <property type="term" value="C:membrane"/>
    <property type="evidence" value="ECO:0007669"/>
    <property type="project" value="UniProtKB-SubCell"/>
</dbReference>
<dbReference type="KEGG" id="char:122133469"/>
<dbReference type="GeneID" id="122133469"/>
<evidence type="ECO:0000256" key="7">
    <source>
        <dbReference type="ARBA" id="ARBA00022989"/>
    </source>
</evidence>
<evidence type="ECO:0000256" key="6">
    <source>
        <dbReference type="ARBA" id="ARBA00022734"/>
    </source>
</evidence>
<evidence type="ECO:0000256" key="13">
    <source>
        <dbReference type="SAM" id="SignalP"/>
    </source>
</evidence>
<dbReference type="InterPro" id="IPR049883">
    <property type="entry name" value="NOTCH1_EGF-like"/>
</dbReference>
<evidence type="ECO:0000256" key="4">
    <source>
        <dbReference type="ARBA" id="ARBA00022692"/>
    </source>
</evidence>
<evidence type="ECO:0000256" key="11">
    <source>
        <dbReference type="SAM" id="MobiDB-lite"/>
    </source>
</evidence>
<dbReference type="Gene3D" id="3.10.100.10">
    <property type="entry name" value="Mannose-Binding Protein A, subunit A"/>
    <property type="match status" value="1"/>
</dbReference>